<keyword evidence="3" id="KW-1185">Reference proteome</keyword>
<reference evidence="3" key="1">
    <citation type="journal article" date="2018" name="Gigascience">
        <title>Genome assembly of the Pink Ipe (Handroanthus impetiginosus, Bignoniaceae), a highly valued, ecologically keystone Neotropical timber forest tree.</title>
        <authorList>
            <person name="Silva-Junior O.B."/>
            <person name="Grattapaglia D."/>
            <person name="Novaes E."/>
            <person name="Collevatti R.G."/>
        </authorList>
    </citation>
    <scope>NUCLEOTIDE SEQUENCE [LARGE SCALE GENOMIC DNA]</scope>
    <source>
        <strain evidence="3">cv. UFG-1</strain>
    </source>
</reference>
<gene>
    <name evidence="2" type="ORF">CDL12_21050</name>
</gene>
<evidence type="ECO:0008006" key="4">
    <source>
        <dbReference type="Google" id="ProtNLM"/>
    </source>
</evidence>
<dbReference type="SUPFAM" id="SSF53098">
    <property type="entry name" value="Ribonuclease H-like"/>
    <property type="match status" value="1"/>
</dbReference>
<dbReference type="EMBL" id="NKXS01004432">
    <property type="protein sequence ID" value="PIN06401.1"/>
    <property type="molecule type" value="Genomic_DNA"/>
</dbReference>
<feature type="signal peptide" evidence="1">
    <location>
        <begin position="1"/>
        <end position="18"/>
    </location>
</feature>
<accession>A0A2G9GM70</accession>
<comment type="caution">
    <text evidence="2">The sequence shown here is derived from an EMBL/GenBank/DDBJ whole genome shotgun (WGS) entry which is preliminary data.</text>
</comment>
<evidence type="ECO:0000313" key="3">
    <source>
        <dbReference type="Proteomes" id="UP000231279"/>
    </source>
</evidence>
<dbReference type="PANTHER" id="PTHR47074:SF11">
    <property type="entry name" value="REVERSE TRANSCRIPTASE-LIKE PROTEIN"/>
    <property type="match status" value="1"/>
</dbReference>
<dbReference type="PANTHER" id="PTHR47074">
    <property type="entry name" value="BNAC02G40300D PROTEIN"/>
    <property type="match status" value="1"/>
</dbReference>
<proteinExistence type="predicted"/>
<sequence>MPFSTQLWLISSWGYCLQTVADFSIEQWTESLLHLDVNICPFPNRIEDFVTFSLVAIDLIWKIRNQARHKGIITDVWVAARIADSLAAQYRCVQALKLANVHDLANIMWKPPSKNWIKVNCDAAFKDGRAFGAFIVRNHDGNIIFAFASPLSVHDAKLVEVEILVLALSKFLMLNWKTSDISWASRFQIEMDRDLVHRWHRWQIKKIPRVANRVAHNLAKWAFDLMWDGPIPPNSFPFSCCNLEPFNHYFK</sequence>
<dbReference type="Proteomes" id="UP000231279">
    <property type="component" value="Unassembled WGS sequence"/>
</dbReference>
<organism evidence="2 3">
    <name type="scientific">Handroanthus impetiginosus</name>
    <dbReference type="NCBI Taxonomy" id="429701"/>
    <lineage>
        <taxon>Eukaryota</taxon>
        <taxon>Viridiplantae</taxon>
        <taxon>Streptophyta</taxon>
        <taxon>Embryophyta</taxon>
        <taxon>Tracheophyta</taxon>
        <taxon>Spermatophyta</taxon>
        <taxon>Magnoliopsida</taxon>
        <taxon>eudicotyledons</taxon>
        <taxon>Gunneridae</taxon>
        <taxon>Pentapetalae</taxon>
        <taxon>asterids</taxon>
        <taxon>lamiids</taxon>
        <taxon>Lamiales</taxon>
        <taxon>Bignoniaceae</taxon>
        <taxon>Crescentiina</taxon>
        <taxon>Tabebuia alliance</taxon>
        <taxon>Handroanthus</taxon>
    </lineage>
</organism>
<evidence type="ECO:0000256" key="1">
    <source>
        <dbReference type="SAM" id="SignalP"/>
    </source>
</evidence>
<protein>
    <recommendedName>
        <fullName evidence="4">RNase H type-1 domain-containing protein</fullName>
    </recommendedName>
</protein>
<dbReference type="InterPro" id="IPR052929">
    <property type="entry name" value="RNase_H-like_EbsB-rel"/>
</dbReference>
<evidence type="ECO:0000313" key="2">
    <source>
        <dbReference type="EMBL" id="PIN06401.1"/>
    </source>
</evidence>
<dbReference type="InterPro" id="IPR044730">
    <property type="entry name" value="RNase_H-like_dom_plant"/>
</dbReference>
<keyword evidence="1" id="KW-0732">Signal</keyword>
<dbReference type="InterPro" id="IPR012337">
    <property type="entry name" value="RNaseH-like_sf"/>
</dbReference>
<dbReference type="OrthoDB" id="895680at2759"/>
<dbReference type="STRING" id="429701.A0A2G9GM70"/>
<name>A0A2G9GM70_9LAMI</name>
<dbReference type="CDD" id="cd06222">
    <property type="entry name" value="RNase_H_like"/>
    <property type="match status" value="1"/>
</dbReference>
<feature type="chain" id="PRO_5013708409" description="RNase H type-1 domain-containing protein" evidence="1">
    <location>
        <begin position="19"/>
        <end position="251"/>
    </location>
</feature>
<dbReference type="AlphaFoldDB" id="A0A2G9GM70"/>